<keyword evidence="2" id="KW-1185">Reference proteome</keyword>
<protein>
    <submittedName>
        <fullName evidence="1">Uncharacterized protein</fullName>
    </submittedName>
</protein>
<sequence length="264" mass="27795">MIQERVFSICTELPAYRAALAELPLSAAPADDVRGTVAVVPGTGDWWQSMQAALAGRALAVVLADPTMLPREAVEPGRWPPGMQVIVERPRLRPDVVSDAVRARRGSPARMVTVECAAPSVGLDDAILDGCGWARSLIGGPLSFRAGIATAQGSRIALLDSGGDDGSIPATLMATPVGGFHGGGLLQVLALGEVRTEVTVDQPAGLNRVETVTEEGTLRHPERYESSARLALRRAMEACSSGEPAADLHELFQDMALTWALLDA</sequence>
<organism evidence="1 2">
    <name type="scientific">Arthrobacter globiformis (strain ATCC 8010 / DSM 20124 / JCM 1332 / NBRC 12137 / NCIMB 8907 / NRRL B-2979 / 168)</name>
    <dbReference type="NCBI Taxonomy" id="1077972"/>
    <lineage>
        <taxon>Bacteria</taxon>
        <taxon>Bacillati</taxon>
        <taxon>Actinomycetota</taxon>
        <taxon>Actinomycetes</taxon>
        <taxon>Micrococcales</taxon>
        <taxon>Micrococcaceae</taxon>
        <taxon>Arthrobacter</taxon>
    </lineage>
</organism>
<evidence type="ECO:0000313" key="1">
    <source>
        <dbReference type="EMBL" id="GAB14762.1"/>
    </source>
</evidence>
<accession>H0QPL1</accession>
<dbReference type="Proteomes" id="UP000003828">
    <property type="component" value="Unassembled WGS sequence"/>
</dbReference>
<comment type="caution">
    <text evidence="1">The sequence shown here is derived from an EMBL/GenBank/DDBJ whole genome shotgun (WGS) entry which is preliminary data.</text>
</comment>
<dbReference type="OrthoDB" id="4932961at2"/>
<dbReference type="AlphaFoldDB" id="H0QPL1"/>
<evidence type="ECO:0000313" key="2">
    <source>
        <dbReference type="Proteomes" id="UP000003828"/>
    </source>
</evidence>
<name>H0QPL1_ARTG1</name>
<gene>
    <name evidence="1" type="ORF">ARGLB_075_00450</name>
</gene>
<dbReference type="eggNOG" id="ENOG502ZDQ3">
    <property type="taxonomic scope" value="Bacteria"/>
</dbReference>
<dbReference type="EMBL" id="BAEG01000075">
    <property type="protein sequence ID" value="GAB14762.1"/>
    <property type="molecule type" value="Genomic_DNA"/>
</dbReference>
<reference evidence="1 2" key="1">
    <citation type="submission" date="2011-12" db="EMBL/GenBank/DDBJ databases">
        <title>Whole genome shotgun sequence of Arthrobacter globiformis NBRC 12137.</title>
        <authorList>
            <person name="Miyazawa S."/>
            <person name="Hosoyama A."/>
            <person name="Tsuchikane K."/>
            <person name="Katsumata H."/>
            <person name="Yamazaki S."/>
            <person name="Fujita N."/>
        </authorList>
    </citation>
    <scope>NUCLEOTIDE SEQUENCE [LARGE SCALE GENOMIC DNA]</scope>
    <source>
        <strain evidence="1 2">NBRC 12137</strain>
    </source>
</reference>
<dbReference type="STRING" id="1077972.ARGLB_075_00450"/>
<proteinExistence type="predicted"/>